<proteinExistence type="predicted"/>
<comment type="caution">
    <text evidence="2">The sequence shown here is derived from an EMBL/GenBank/DDBJ whole genome shotgun (WGS) entry which is preliminary data.</text>
</comment>
<gene>
    <name evidence="2" type="ORF">GCM10010439_25160</name>
</gene>
<evidence type="ECO:0000259" key="1">
    <source>
        <dbReference type="Pfam" id="PF17648"/>
    </source>
</evidence>
<name>A0ABP6GMP2_9ACTN</name>
<organism evidence="2 3">
    <name type="scientific">Actinocorallia aurantiaca</name>
    <dbReference type="NCBI Taxonomy" id="46204"/>
    <lineage>
        <taxon>Bacteria</taxon>
        <taxon>Bacillati</taxon>
        <taxon>Actinomycetota</taxon>
        <taxon>Actinomycetes</taxon>
        <taxon>Streptosporangiales</taxon>
        <taxon>Thermomonosporaceae</taxon>
        <taxon>Actinocorallia</taxon>
    </lineage>
</organism>
<dbReference type="EMBL" id="BAAATZ010000008">
    <property type="protein sequence ID" value="GAA2725348.1"/>
    <property type="molecule type" value="Genomic_DNA"/>
</dbReference>
<sequence length="128" mass="13277">MDVGVNAAGPFSQRVLALTRPWPNVTVHEADCGRGAALVSAGCQVAHLHGGDEAELLLGEKSLARLRPVLLESGRARTDGRSVLLRLGGESDVRLLLSLLSVAIKRCADDGCGGNGPWCRVGRGVAVG</sequence>
<evidence type="ECO:0000313" key="3">
    <source>
        <dbReference type="Proteomes" id="UP001501842"/>
    </source>
</evidence>
<dbReference type="InterPro" id="IPR040841">
    <property type="entry name" value="Luciferase_dom"/>
</dbReference>
<dbReference type="Pfam" id="PF17648">
    <property type="entry name" value="Luciferase"/>
    <property type="match status" value="1"/>
</dbReference>
<protein>
    <recommendedName>
        <fullName evidence="1">Luciferase domain-containing protein</fullName>
    </recommendedName>
</protein>
<dbReference type="Proteomes" id="UP001501842">
    <property type="component" value="Unassembled WGS sequence"/>
</dbReference>
<evidence type="ECO:0000313" key="2">
    <source>
        <dbReference type="EMBL" id="GAA2725348.1"/>
    </source>
</evidence>
<feature type="domain" description="Luciferase" evidence="1">
    <location>
        <begin position="42"/>
        <end position="103"/>
    </location>
</feature>
<keyword evidence="3" id="KW-1185">Reference proteome</keyword>
<reference evidence="3" key="1">
    <citation type="journal article" date="2019" name="Int. J. Syst. Evol. Microbiol.">
        <title>The Global Catalogue of Microorganisms (GCM) 10K type strain sequencing project: providing services to taxonomists for standard genome sequencing and annotation.</title>
        <authorList>
            <consortium name="The Broad Institute Genomics Platform"/>
            <consortium name="The Broad Institute Genome Sequencing Center for Infectious Disease"/>
            <person name="Wu L."/>
            <person name="Ma J."/>
        </authorList>
    </citation>
    <scope>NUCLEOTIDE SEQUENCE [LARGE SCALE GENOMIC DNA]</scope>
    <source>
        <strain evidence="3">JCM 8201</strain>
    </source>
</reference>
<dbReference type="RefSeq" id="WP_344450502.1">
    <property type="nucleotide sequence ID" value="NZ_BAAATZ010000008.1"/>
</dbReference>
<accession>A0ABP6GMP2</accession>